<dbReference type="AlphaFoldDB" id="A0A3E2HKM4"/>
<name>A0A3E2HKM4_SCYLI</name>
<organism evidence="2 3">
    <name type="scientific">Scytalidium lignicola</name>
    <name type="common">Hyphomycete</name>
    <dbReference type="NCBI Taxonomy" id="5539"/>
    <lineage>
        <taxon>Eukaryota</taxon>
        <taxon>Fungi</taxon>
        <taxon>Dikarya</taxon>
        <taxon>Ascomycota</taxon>
        <taxon>Pezizomycotina</taxon>
        <taxon>Leotiomycetes</taxon>
        <taxon>Leotiomycetes incertae sedis</taxon>
        <taxon>Scytalidium</taxon>
    </lineage>
</organism>
<evidence type="ECO:0000313" key="2">
    <source>
        <dbReference type="EMBL" id="RFU33944.1"/>
    </source>
</evidence>
<dbReference type="OrthoDB" id="3553367at2759"/>
<sequence>MSAELKQDNKCSSEFVGNSTIGQGYLKKVWRCPNNKEQCSFIWVDDEPAVREWIEKSRPQPVPQTPTKSNILNNDLPQSIGTAIDKQDTDRSSLETPFTKAKRKRVIIDVPEPLEGLYSWDLGGSSNPVVKWETPPPKVAKVSPISSSGQVSAERLKSFAESLPTPTSRLHTTSNRSTNPQHQPLQLDATPTPARFKDPAHLCFNTESDLTTIILKLIRSDTTELKISTEIQLRHEIELHLDLDMAKEQRHKDVISRLSKRVEELETLVLQLTE</sequence>
<protein>
    <submittedName>
        <fullName evidence="2">Uncharacterized protein</fullName>
    </submittedName>
</protein>
<reference evidence="2 3" key="1">
    <citation type="submission" date="2018-05" db="EMBL/GenBank/DDBJ databases">
        <title>Draft genome sequence of Scytalidium lignicola DSM 105466, a ubiquitous saprotrophic fungus.</title>
        <authorList>
            <person name="Buettner E."/>
            <person name="Gebauer A.M."/>
            <person name="Hofrichter M."/>
            <person name="Liers C."/>
            <person name="Kellner H."/>
        </authorList>
    </citation>
    <scope>NUCLEOTIDE SEQUENCE [LARGE SCALE GENOMIC DNA]</scope>
    <source>
        <strain evidence="2 3">DSM 105466</strain>
    </source>
</reference>
<comment type="caution">
    <text evidence="2">The sequence shown here is derived from an EMBL/GenBank/DDBJ whole genome shotgun (WGS) entry which is preliminary data.</text>
</comment>
<evidence type="ECO:0000256" key="1">
    <source>
        <dbReference type="SAM" id="MobiDB-lite"/>
    </source>
</evidence>
<feature type="region of interest" description="Disordered" evidence="1">
    <location>
        <begin position="55"/>
        <end position="76"/>
    </location>
</feature>
<feature type="region of interest" description="Disordered" evidence="1">
    <location>
        <begin position="153"/>
        <end position="185"/>
    </location>
</feature>
<feature type="non-terminal residue" evidence="2">
    <location>
        <position position="274"/>
    </location>
</feature>
<gene>
    <name evidence="2" type="ORF">B7463_g2349</name>
</gene>
<dbReference type="EMBL" id="NCSJ02000027">
    <property type="protein sequence ID" value="RFU33944.1"/>
    <property type="molecule type" value="Genomic_DNA"/>
</dbReference>
<feature type="non-terminal residue" evidence="2">
    <location>
        <position position="1"/>
    </location>
</feature>
<proteinExistence type="predicted"/>
<feature type="compositionally biased region" description="Polar residues" evidence="1">
    <location>
        <begin position="65"/>
        <end position="76"/>
    </location>
</feature>
<evidence type="ECO:0000313" key="3">
    <source>
        <dbReference type="Proteomes" id="UP000258309"/>
    </source>
</evidence>
<feature type="compositionally biased region" description="Polar residues" evidence="1">
    <location>
        <begin position="164"/>
        <end position="184"/>
    </location>
</feature>
<keyword evidence="3" id="KW-1185">Reference proteome</keyword>
<accession>A0A3E2HKM4</accession>
<dbReference type="Proteomes" id="UP000258309">
    <property type="component" value="Unassembled WGS sequence"/>
</dbReference>